<reference evidence="2" key="1">
    <citation type="journal article" date="2019" name="Sci. Rep.">
        <title>Draft genome of Tanacetum cinerariifolium, the natural source of mosquito coil.</title>
        <authorList>
            <person name="Yamashiro T."/>
            <person name="Shiraishi A."/>
            <person name="Satake H."/>
            <person name="Nakayama K."/>
        </authorList>
    </citation>
    <scope>NUCLEOTIDE SEQUENCE</scope>
</reference>
<dbReference type="EMBL" id="BKCJ011872449">
    <property type="protein sequence ID" value="GFD60016.1"/>
    <property type="molecule type" value="Genomic_DNA"/>
</dbReference>
<organism evidence="2">
    <name type="scientific">Tanacetum cinerariifolium</name>
    <name type="common">Dalmatian daisy</name>
    <name type="synonym">Chrysanthemum cinerariifolium</name>
    <dbReference type="NCBI Taxonomy" id="118510"/>
    <lineage>
        <taxon>Eukaryota</taxon>
        <taxon>Viridiplantae</taxon>
        <taxon>Streptophyta</taxon>
        <taxon>Embryophyta</taxon>
        <taxon>Tracheophyta</taxon>
        <taxon>Spermatophyta</taxon>
        <taxon>Magnoliopsida</taxon>
        <taxon>eudicotyledons</taxon>
        <taxon>Gunneridae</taxon>
        <taxon>Pentapetalae</taxon>
        <taxon>asterids</taxon>
        <taxon>campanulids</taxon>
        <taxon>Asterales</taxon>
        <taxon>Asteraceae</taxon>
        <taxon>Asteroideae</taxon>
        <taxon>Anthemideae</taxon>
        <taxon>Anthemidinae</taxon>
        <taxon>Tanacetum</taxon>
    </lineage>
</organism>
<gene>
    <name evidence="2" type="ORF">Tci_931985</name>
</gene>
<feature type="region of interest" description="Disordered" evidence="1">
    <location>
        <begin position="1"/>
        <end position="75"/>
    </location>
</feature>
<feature type="non-terminal residue" evidence="2">
    <location>
        <position position="1"/>
    </location>
</feature>
<evidence type="ECO:0000256" key="1">
    <source>
        <dbReference type="SAM" id="MobiDB-lite"/>
    </source>
</evidence>
<sequence length="75" mass="7493">AAVGHQPQAALPLAAGAARGGGGQRGNSPRPGGTRPARPAQAGRAGAGHFKKSLGHLRPADPVSTYQHIAQRATQ</sequence>
<feature type="compositionally biased region" description="Low complexity" evidence="1">
    <location>
        <begin position="7"/>
        <end position="17"/>
    </location>
</feature>
<accession>A0A699XQ47</accession>
<proteinExistence type="predicted"/>
<evidence type="ECO:0000313" key="2">
    <source>
        <dbReference type="EMBL" id="GFD60016.1"/>
    </source>
</evidence>
<feature type="compositionally biased region" description="Low complexity" evidence="1">
    <location>
        <begin position="29"/>
        <end position="48"/>
    </location>
</feature>
<dbReference type="AlphaFoldDB" id="A0A699XQ47"/>
<protein>
    <submittedName>
        <fullName evidence="2">Uncharacterized protein</fullName>
    </submittedName>
</protein>
<feature type="non-terminal residue" evidence="2">
    <location>
        <position position="75"/>
    </location>
</feature>
<name>A0A699XQ47_TANCI</name>
<feature type="compositionally biased region" description="Polar residues" evidence="1">
    <location>
        <begin position="64"/>
        <end position="75"/>
    </location>
</feature>
<comment type="caution">
    <text evidence="2">The sequence shown here is derived from an EMBL/GenBank/DDBJ whole genome shotgun (WGS) entry which is preliminary data.</text>
</comment>